<comment type="caution">
    <text evidence="1">The sequence shown here is derived from an EMBL/GenBank/DDBJ whole genome shotgun (WGS) entry which is preliminary data.</text>
</comment>
<dbReference type="Proteomes" id="UP000688137">
    <property type="component" value="Unassembled WGS sequence"/>
</dbReference>
<gene>
    <name evidence="1" type="ORF">PPRIM_AZ9-3.1.T0230146</name>
</gene>
<name>A0A8S1KWH3_PARPR</name>
<evidence type="ECO:0000313" key="2">
    <source>
        <dbReference type="Proteomes" id="UP000688137"/>
    </source>
</evidence>
<organism evidence="1 2">
    <name type="scientific">Paramecium primaurelia</name>
    <dbReference type="NCBI Taxonomy" id="5886"/>
    <lineage>
        <taxon>Eukaryota</taxon>
        <taxon>Sar</taxon>
        <taxon>Alveolata</taxon>
        <taxon>Ciliophora</taxon>
        <taxon>Intramacronucleata</taxon>
        <taxon>Oligohymenophorea</taxon>
        <taxon>Peniculida</taxon>
        <taxon>Parameciidae</taxon>
        <taxon>Paramecium</taxon>
    </lineage>
</organism>
<accession>A0A8S1KWH3</accession>
<dbReference type="EMBL" id="CAJJDM010000021">
    <property type="protein sequence ID" value="CAD8055374.1"/>
    <property type="molecule type" value="Genomic_DNA"/>
</dbReference>
<proteinExistence type="predicted"/>
<reference evidence="1" key="1">
    <citation type="submission" date="2021-01" db="EMBL/GenBank/DDBJ databases">
        <authorList>
            <consortium name="Genoscope - CEA"/>
            <person name="William W."/>
        </authorList>
    </citation>
    <scope>NUCLEOTIDE SEQUENCE</scope>
</reference>
<evidence type="ECO:0000313" key="1">
    <source>
        <dbReference type="EMBL" id="CAD8055374.1"/>
    </source>
</evidence>
<protein>
    <submittedName>
        <fullName evidence="1">Uncharacterized protein</fullName>
    </submittedName>
</protein>
<keyword evidence="2" id="KW-1185">Reference proteome</keyword>
<dbReference type="AlphaFoldDB" id="A0A8S1KWH3"/>
<dbReference type="OMA" id="HARKNQV"/>
<sequence>MSEELQNKLFKNIYKGQNARKYQENRNKTNLGDIKMIYIVKNYSGSNFKQKRNIVKNKKRKIYQTNLIIHLIQRKLQRKLNRKNLLMIINHLIFQ</sequence>